<feature type="domain" description="PBP" evidence="2">
    <location>
        <begin position="17"/>
        <end position="243"/>
    </location>
</feature>
<proteinExistence type="predicted"/>
<dbReference type="Proteomes" id="UP001475781">
    <property type="component" value="Chromosome"/>
</dbReference>
<reference evidence="3 4" key="1">
    <citation type="submission" date="2022-07" db="EMBL/GenBank/DDBJ databases">
        <title>A copper resistant bacterium isolated from sediment samples of deep sea hydrothermal areas.</title>
        <authorList>
            <person name="Zeng X."/>
        </authorList>
    </citation>
    <scope>NUCLEOTIDE SEQUENCE [LARGE SCALE GENOMIC DNA]</scope>
    <source>
        <strain evidence="4">CuT 6</strain>
    </source>
</reference>
<keyword evidence="1" id="KW-0732">Signal</keyword>
<dbReference type="EMBL" id="CP101118">
    <property type="protein sequence ID" value="WZF87661.1"/>
    <property type="molecule type" value="Genomic_DNA"/>
</dbReference>
<dbReference type="InterPro" id="IPR024370">
    <property type="entry name" value="PBP_domain"/>
</dbReference>
<organism evidence="3 4">
    <name type="scientific">Marinobacter metalliresistant</name>
    <dbReference type="NCBI Taxonomy" id="2961995"/>
    <lineage>
        <taxon>Bacteria</taxon>
        <taxon>Pseudomonadati</taxon>
        <taxon>Pseudomonadota</taxon>
        <taxon>Gammaproteobacteria</taxon>
        <taxon>Pseudomonadales</taxon>
        <taxon>Marinobacteraceae</taxon>
        <taxon>Marinobacter</taxon>
    </lineage>
</organism>
<evidence type="ECO:0000256" key="1">
    <source>
        <dbReference type="SAM" id="SignalP"/>
    </source>
</evidence>
<dbReference type="SUPFAM" id="SSF53850">
    <property type="entry name" value="Periplasmic binding protein-like II"/>
    <property type="match status" value="1"/>
</dbReference>
<dbReference type="Gene3D" id="3.40.190.10">
    <property type="entry name" value="Periplasmic binding protein-like II"/>
    <property type="match status" value="2"/>
</dbReference>
<evidence type="ECO:0000259" key="2">
    <source>
        <dbReference type="Pfam" id="PF12849"/>
    </source>
</evidence>
<dbReference type="PANTHER" id="PTHR37945">
    <property type="entry name" value="EXTRACELLULAR TUNGSTATE BINDING PROTEIN"/>
    <property type="match status" value="1"/>
</dbReference>
<accession>A0ABZ2VYU9</accession>
<dbReference type="Pfam" id="PF12849">
    <property type="entry name" value="PBP_like_2"/>
    <property type="match status" value="1"/>
</dbReference>
<gene>
    <name evidence="3" type="ORF">NLK58_15115</name>
</gene>
<feature type="chain" id="PRO_5047353694" evidence="1">
    <location>
        <begin position="19"/>
        <end position="265"/>
    </location>
</feature>
<dbReference type="PANTHER" id="PTHR37945:SF1">
    <property type="entry name" value="EXTRACELLULAR TUNGSTATE BINDING PROTEIN"/>
    <property type="match status" value="1"/>
</dbReference>
<feature type="signal peptide" evidence="1">
    <location>
        <begin position="1"/>
        <end position="18"/>
    </location>
</feature>
<name>A0ABZ2VYU9_9GAMM</name>
<evidence type="ECO:0000313" key="3">
    <source>
        <dbReference type="EMBL" id="WZF87661.1"/>
    </source>
</evidence>
<dbReference type="InterPro" id="IPR052738">
    <property type="entry name" value="ABC-Tungstate_binding"/>
</dbReference>
<protein>
    <submittedName>
        <fullName evidence="3">Substrate-binding domain-containing protein</fullName>
    </submittedName>
</protein>
<keyword evidence="4" id="KW-1185">Reference proteome</keyword>
<sequence length="265" mass="28467">MKHLIICVALAFSAHTLADTIIVQSTTSTQNSGLYDYLLPLLEKDTGIKVNVVAVGTGQAIKNARRCDGDVLLVHARPAEEKLVADGYGDYRRDLMYNDFVIIGPKADPANLADARDVIDALQRIKQAGAKFASRGDDSGTHKKERSLWQAAAIDPDAGSGQWYLETGSGMGATLNTGVSLGAYVLTDRATWIAFANKQDAAILFEGNPALFNQYGVIPVSAKKCPNVNREAAETFAQWLLSDTGQAAIGAYQVDGKQLFFPNAD</sequence>
<dbReference type="RefSeq" id="WP_117619294.1">
    <property type="nucleotide sequence ID" value="NZ_CP101118.1"/>
</dbReference>
<evidence type="ECO:0000313" key="4">
    <source>
        <dbReference type="Proteomes" id="UP001475781"/>
    </source>
</evidence>